<feature type="region of interest" description="Disordered" evidence="1">
    <location>
        <begin position="261"/>
        <end position="284"/>
    </location>
</feature>
<evidence type="ECO:0000313" key="2">
    <source>
        <dbReference type="Proteomes" id="UP000286641"/>
    </source>
</evidence>
<name>A0A3Q7PYM3_CALUR</name>
<feature type="region of interest" description="Disordered" evidence="1">
    <location>
        <begin position="115"/>
        <end position="230"/>
    </location>
</feature>
<feature type="compositionally biased region" description="Low complexity" evidence="1">
    <location>
        <begin position="158"/>
        <end position="173"/>
    </location>
</feature>
<feature type="compositionally biased region" description="Gly residues" evidence="1">
    <location>
        <begin position="19"/>
        <end position="29"/>
    </location>
</feature>
<dbReference type="AlphaFoldDB" id="A0A3Q7PYM3"/>
<dbReference type="Proteomes" id="UP000286641">
    <property type="component" value="Unplaced"/>
</dbReference>
<feature type="compositionally biased region" description="Basic and acidic residues" evidence="1">
    <location>
        <begin position="181"/>
        <end position="212"/>
    </location>
</feature>
<feature type="region of interest" description="Disordered" evidence="1">
    <location>
        <begin position="19"/>
        <end position="94"/>
    </location>
</feature>
<sequence>MTASLRACTVLRHTVDCGCGGRGDGGRGAGVSRRQSGPRGEGRGSGERRAPAGTQRRPRTVRLTRSEGSVVVPRDSAPSGVTRPEAPRGRRGDAAGVWVRRGRVCAAVAGFRRVGSSSNHHVRAAPRSRAADLRAAGGAPPRPRRRGRGEDTQGRGPGSASAAAGARCLTAARPRSPGTESEGRVNTDPGTPERIRAQEGETRQPRAQHRGDPASPRTKPRRLHSAPLLRGLLRARTPSAVPAQAASPHLLLRRRVLRSPAPVSVDAAPRPPEVSTAGPEGAGP</sequence>
<protein>
    <submittedName>
        <fullName evidence="3">Serine/arginine repetitive matrix protein 1-like</fullName>
    </submittedName>
</protein>
<accession>A0A3Q7PYM3</accession>
<proteinExistence type="predicted"/>
<dbReference type="RefSeq" id="XP_025721196.1">
    <property type="nucleotide sequence ID" value="XM_025865411.1"/>
</dbReference>
<keyword evidence="2" id="KW-1185">Reference proteome</keyword>
<feature type="compositionally biased region" description="Basic and acidic residues" evidence="1">
    <location>
        <begin position="40"/>
        <end position="50"/>
    </location>
</feature>
<dbReference type="InParanoid" id="A0A3Q7PYM3"/>
<evidence type="ECO:0000313" key="3">
    <source>
        <dbReference type="RefSeq" id="XP_025721196.1"/>
    </source>
</evidence>
<reference key="1">
    <citation type="submission" date="2019-01" db="UniProtKB">
        <authorList>
            <consortium name="RefSeq"/>
        </authorList>
    </citation>
    <scope>IDENTIFICATION</scope>
</reference>
<gene>
    <name evidence="3" type="primary">LOC112818222</name>
</gene>
<reference evidence="3" key="2">
    <citation type="submission" date="2025-08" db="UniProtKB">
        <authorList>
            <consortium name="RefSeq"/>
        </authorList>
    </citation>
    <scope>IDENTIFICATION</scope>
    <source>
        <tissue evidence="3">Blood</tissue>
    </source>
</reference>
<organism evidence="2 3">
    <name type="scientific">Callorhinus ursinus</name>
    <name type="common">Northern fur seal</name>
    <dbReference type="NCBI Taxonomy" id="34884"/>
    <lineage>
        <taxon>Eukaryota</taxon>
        <taxon>Metazoa</taxon>
        <taxon>Chordata</taxon>
        <taxon>Craniata</taxon>
        <taxon>Vertebrata</taxon>
        <taxon>Euteleostomi</taxon>
        <taxon>Mammalia</taxon>
        <taxon>Eutheria</taxon>
        <taxon>Laurasiatheria</taxon>
        <taxon>Carnivora</taxon>
        <taxon>Caniformia</taxon>
        <taxon>Pinnipedia</taxon>
        <taxon>Otariidae</taxon>
        <taxon>Callorhinus</taxon>
    </lineage>
</organism>
<evidence type="ECO:0000256" key="1">
    <source>
        <dbReference type="SAM" id="MobiDB-lite"/>
    </source>
</evidence>